<dbReference type="eggNOG" id="ENOG502QR9C">
    <property type="taxonomic scope" value="Eukaryota"/>
</dbReference>
<dbReference type="SUPFAM" id="SSF48208">
    <property type="entry name" value="Six-hairpin glycosidases"/>
    <property type="match status" value="1"/>
</dbReference>
<comment type="caution">
    <text evidence="1">The sequence shown here is derived from an EMBL/GenBank/DDBJ whole genome shotgun (WGS) entry which is preliminary data.</text>
</comment>
<protein>
    <recommendedName>
        <fullName evidence="3">Linalool dehydratase/isomerase domain-containing protein</fullName>
    </recommendedName>
</protein>
<dbReference type="AlphaFoldDB" id="S8AAU3"/>
<proteinExistence type="predicted"/>
<sequence>MYAAISSLASMISRVLGPTLASGNPFDDESYKNEFISELKEHTLQLADDIWKEFWDEDVDLFCNKRPSAETVPLGFYNGYTVWTFTIGLQAIIEAEKLSPGRYTDKIATATEILQERYYNTEFKAYSAWLHSKGDSDVYYDDNAQIAIAFVDTYLAFKEHKYLELARELCHFLITGWTESDSAPGGIQWHVGDEAPHTDRCCCSTAITGIALLRTVDALRSHIQVLKSRPTKSKIQLSDEEKQSDWVALEHASDEFIEEIEKDIQKFVDIATKCGKWLVDTLLITEKDRKGDALTHLIADKMTQSDDSYWKRDEHTILSYNIGSTIQLLCLLHNEANITQGSSPSLKGIDFAETIHILAATSITPYKAIFNTSAPNPAKRVWSDYPYFTHLLIEGLLVYTNTFPNHPKNKEVINMILHNVAYMKNHLSDAKNPLFYHRNLRLTHISPEKTTEWNETMGVMEKMSLDKTERVYDEPWEDTEGTTMARTLLANGGVARGFALTAGELGRKKALEEQTRRILTSASLVAGDW</sequence>
<gene>
    <name evidence="1" type="ORF">H072_6167</name>
</gene>
<evidence type="ECO:0008006" key="3">
    <source>
        <dbReference type="Google" id="ProtNLM"/>
    </source>
</evidence>
<dbReference type="STRING" id="1284197.S8AAU3"/>
<dbReference type="OrthoDB" id="9984024at2759"/>
<evidence type="ECO:0000313" key="2">
    <source>
        <dbReference type="Proteomes" id="UP000015100"/>
    </source>
</evidence>
<name>S8AAU3_DACHA</name>
<dbReference type="PANTHER" id="PTHR47791">
    <property type="entry name" value="MEIOTICALLY UP-REGULATED GENE 191 PROTEIN"/>
    <property type="match status" value="1"/>
</dbReference>
<dbReference type="HOGENOM" id="CLU_040051_1_0_1"/>
<keyword evidence="2" id="KW-1185">Reference proteome</keyword>
<dbReference type="PANTHER" id="PTHR47791:SF3">
    <property type="entry name" value="MEIOTICALLY UP-REGULATED GENE 191 PROTEIN"/>
    <property type="match status" value="1"/>
</dbReference>
<dbReference type="OMA" id="YYDDNAH"/>
<reference evidence="2" key="2">
    <citation type="submission" date="2013-04" db="EMBL/GenBank/DDBJ databases">
        <title>Genomic mechanisms accounting for the adaptation to parasitism in nematode-trapping fungi.</title>
        <authorList>
            <person name="Ahren D.G."/>
        </authorList>
    </citation>
    <scope>NUCLEOTIDE SEQUENCE [LARGE SCALE GENOMIC DNA]</scope>
    <source>
        <strain evidence="2">CBS 200.50</strain>
    </source>
</reference>
<dbReference type="InterPro" id="IPR005198">
    <property type="entry name" value="Glyco_hydro_76"/>
</dbReference>
<evidence type="ECO:0000313" key="1">
    <source>
        <dbReference type="EMBL" id="EPS40044.1"/>
    </source>
</evidence>
<dbReference type="GO" id="GO:0005975">
    <property type="term" value="P:carbohydrate metabolic process"/>
    <property type="evidence" value="ECO:0007669"/>
    <property type="project" value="InterPro"/>
</dbReference>
<reference evidence="1 2" key="1">
    <citation type="journal article" date="2013" name="PLoS Genet.">
        <title>Genomic mechanisms accounting for the adaptation to parasitism in nematode-trapping fungi.</title>
        <authorList>
            <person name="Meerupati T."/>
            <person name="Andersson K.M."/>
            <person name="Friman E."/>
            <person name="Kumar D."/>
            <person name="Tunlid A."/>
            <person name="Ahren D."/>
        </authorList>
    </citation>
    <scope>NUCLEOTIDE SEQUENCE [LARGE SCALE GENOMIC DNA]</scope>
    <source>
        <strain evidence="1 2">CBS 200.50</strain>
    </source>
</reference>
<dbReference type="InterPro" id="IPR008928">
    <property type="entry name" value="6-hairpin_glycosidase_sf"/>
</dbReference>
<dbReference type="Gene3D" id="1.50.10.20">
    <property type="match status" value="2"/>
</dbReference>
<organism evidence="1 2">
    <name type="scientific">Dactylellina haptotyla (strain CBS 200.50)</name>
    <name type="common">Nematode-trapping fungus</name>
    <name type="synonym">Monacrosporium haptotylum</name>
    <dbReference type="NCBI Taxonomy" id="1284197"/>
    <lineage>
        <taxon>Eukaryota</taxon>
        <taxon>Fungi</taxon>
        <taxon>Dikarya</taxon>
        <taxon>Ascomycota</taxon>
        <taxon>Pezizomycotina</taxon>
        <taxon>Orbiliomycetes</taxon>
        <taxon>Orbiliales</taxon>
        <taxon>Orbiliaceae</taxon>
        <taxon>Dactylellina</taxon>
    </lineage>
</organism>
<dbReference type="EMBL" id="AQGS01000439">
    <property type="protein sequence ID" value="EPS40044.1"/>
    <property type="molecule type" value="Genomic_DNA"/>
</dbReference>
<dbReference type="InterPro" id="IPR053169">
    <property type="entry name" value="MUG_Protein"/>
</dbReference>
<dbReference type="Proteomes" id="UP000015100">
    <property type="component" value="Unassembled WGS sequence"/>
</dbReference>
<accession>S8AAU3</accession>
<dbReference type="Pfam" id="PF03663">
    <property type="entry name" value="Glyco_hydro_76"/>
    <property type="match status" value="1"/>
</dbReference>